<comment type="caution">
    <text evidence="1">The sequence shown here is derived from an EMBL/GenBank/DDBJ whole genome shotgun (WGS) entry which is preliminary data.</text>
</comment>
<name>A0ACC3SYF6_LIPKO</name>
<proteinExistence type="predicted"/>
<evidence type="ECO:0000313" key="2">
    <source>
        <dbReference type="Proteomes" id="UP001433508"/>
    </source>
</evidence>
<dbReference type="EMBL" id="MU971389">
    <property type="protein sequence ID" value="KAK9236391.1"/>
    <property type="molecule type" value="Genomic_DNA"/>
</dbReference>
<dbReference type="Proteomes" id="UP001433508">
    <property type="component" value="Unassembled WGS sequence"/>
</dbReference>
<evidence type="ECO:0000313" key="1">
    <source>
        <dbReference type="EMBL" id="KAK9236391.1"/>
    </source>
</evidence>
<keyword evidence="2" id="KW-1185">Reference proteome</keyword>
<accession>A0ACC3SYF6</accession>
<reference evidence="2" key="1">
    <citation type="journal article" date="2024" name="Front. Bioeng. Biotechnol.">
        <title>Genome-scale model development and genomic sequencing of the oleaginous clade Lipomyces.</title>
        <authorList>
            <person name="Czajka J.J."/>
            <person name="Han Y."/>
            <person name="Kim J."/>
            <person name="Mondo S.J."/>
            <person name="Hofstad B.A."/>
            <person name="Robles A."/>
            <person name="Haridas S."/>
            <person name="Riley R."/>
            <person name="LaButti K."/>
            <person name="Pangilinan J."/>
            <person name="Andreopoulos W."/>
            <person name="Lipzen A."/>
            <person name="Yan J."/>
            <person name="Wang M."/>
            <person name="Ng V."/>
            <person name="Grigoriev I.V."/>
            <person name="Spatafora J.W."/>
            <person name="Magnuson J.K."/>
            <person name="Baker S.E."/>
            <person name="Pomraning K.R."/>
        </authorList>
    </citation>
    <scope>NUCLEOTIDE SEQUENCE [LARGE SCALE GENOMIC DNA]</scope>
    <source>
        <strain evidence="2">CBS 7786</strain>
    </source>
</reference>
<sequence length="335" mass="38449">MTPLPMPDAEVDHWDALSAEFEGVGGLWLRKLQDHDRQLKSPGGMPTKQLQQVIEDLMHTSTSLFRALISLQKQRLETERQYVAWYEDYKRERDRISELAAELDEESMREREKRKAAEEQLVQVREDEARQRWMLEESRRELQVARLECRRAWAEVTRLEEHNRRLAEEEEGGEEEEEEQQQQQQQQQQQGTGIISSPAIGSSPLRTVQRVPASPVSSHDKGKHAFHDEASHENLYGQRHPYDIEPSEEETSSIGDIEITDSDLQKRLQALEMLRAQRDQEQIAPGDSAARPSVFSGLIATPASSQQRDQSSPMTSRPRGIVRSKMSVGEDSGIF</sequence>
<gene>
    <name evidence="1" type="ORF">V1525DRAFT_219455</name>
</gene>
<organism evidence="1 2">
    <name type="scientific">Lipomyces kononenkoae</name>
    <name type="common">Yeast</name>
    <dbReference type="NCBI Taxonomy" id="34357"/>
    <lineage>
        <taxon>Eukaryota</taxon>
        <taxon>Fungi</taxon>
        <taxon>Dikarya</taxon>
        <taxon>Ascomycota</taxon>
        <taxon>Saccharomycotina</taxon>
        <taxon>Lipomycetes</taxon>
        <taxon>Lipomycetales</taxon>
        <taxon>Lipomycetaceae</taxon>
        <taxon>Lipomyces</taxon>
    </lineage>
</organism>
<protein>
    <submittedName>
        <fullName evidence="1">Uncharacterized protein</fullName>
    </submittedName>
</protein>